<dbReference type="GO" id="GO:0005737">
    <property type="term" value="C:cytoplasm"/>
    <property type="evidence" value="ECO:0007669"/>
    <property type="project" value="UniProtKB-SubCell"/>
</dbReference>
<dbReference type="InterPro" id="IPR035735">
    <property type="entry name" value="Shank1_SH3"/>
</dbReference>
<feature type="compositionally biased region" description="Low complexity" evidence="17">
    <location>
        <begin position="955"/>
        <end position="966"/>
    </location>
</feature>
<feature type="compositionally biased region" description="Pro residues" evidence="17">
    <location>
        <begin position="1851"/>
        <end position="1864"/>
    </location>
</feature>
<dbReference type="InterPro" id="IPR001660">
    <property type="entry name" value="SAM"/>
</dbReference>
<feature type="compositionally biased region" description="Gly residues" evidence="17">
    <location>
        <begin position="1715"/>
        <end position="1730"/>
    </location>
</feature>
<dbReference type="Gene3D" id="2.30.42.10">
    <property type="match status" value="1"/>
</dbReference>
<feature type="region of interest" description="Disordered" evidence="17">
    <location>
        <begin position="1004"/>
        <end position="1249"/>
    </location>
</feature>
<feature type="compositionally biased region" description="Low complexity" evidence="17">
    <location>
        <begin position="1213"/>
        <end position="1226"/>
    </location>
</feature>
<feature type="compositionally biased region" description="Low complexity" evidence="17">
    <location>
        <begin position="20"/>
        <end position="32"/>
    </location>
</feature>
<keyword evidence="7" id="KW-0677">Repeat</keyword>
<dbReference type="GO" id="GO:0014069">
    <property type="term" value="C:postsynaptic density"/>
    <property type="evidence" value="ECO:0007669"/>
    <property type="project" value="UniProtKB-SubCell"/>
</dbReference>
<feature type="repeat" description="ANK" evidence="15">
    <location>
        <begin position="313"/>
        <end position="345"/>
    </location>
</feature>
<comment type="caution">
    <text evidence="21">The sequence shown here is derived from an EMBL/GenBank/DDBJ whole genome shotgun (WGS) entry which is preliminary data.</text>
</comment>
<dbReference type="GO" id="GO:0045211">
    <property type="term" value="C:postsynaptic membrane"/>
    <property type="evidence" value="ECO:0007669"/>
    <property type="project" value="TreeGrafter"/>
</dbReference>
<evidence type="ECO:0000259" key="19">
    <source>
        <dbReference type="PROSITE" id="PS50105"/>
    </source>
</evidence>
<evidence type="ECO:0000256" key="11">
    <source>
        <dbReference type="ARBA" id="ARBA00023043"/>
    </source>
</evidence>
<feature type="domain" description="SH3" evidence="18">
    <location>
        <begin position="553"/>
        <end position="612"/>
    </location>
</feature>
<dbReference type="FunFam" id="1.10.150.50:FF:000006">
    <property type="entry name" value="SH3 and multiple ankyrin repeat domains protein 2"/>
    <property type="match status" value="1"/>
</dbReference>
<feature type="compositionally biased region" description="Low complexity" evidence="17">
    <location>
        <begin position="1997"/>
        <end position="2012"/>
    </location>
</feature>
<name>A0AA40LEK7_CNENI</name>
<feature type="region of interest" description="Disordered" evidence="17">
    <location>
        <begin position="1470"/>
        <end position="1733"/>
    </location>
</feature>
<evidence type="ECO:0000256" key="13">
    <source>
        <dbReference type="ARBA" id="ARBA00034105"/>
    </source>
</evidence>
<evidence type="ECO:0000259" key="20">
    <source>
        <dbReference type="PROSITE" id="PS50106"/>
    </source>
</evidence>
<keyword evidence="11 15" id="KW-0040">ANK repeat</keyword>
<keyword evidence="3 16" id="KW-0728">SH3 domain</keyword>
<feature type="domain" description="SAM" evidence="19">
    <location>
        <begin position="2104"/>
        <end position="2167"/>
    </location>
</feature>
<protein>
    <recommendedName>
        <fullName evidence="14">SH3 and multiple ankyrin repeat domains protein 1</fullName>
    </recommendedName>
</protein>
<dbReference type="SUPFAM" id="SSF47769">
    <property type="entry name" value="SAM/Pointed domain"/>
    <property type="match status" value="1"/>
</dbReference>
<dbReference type="Pfam" id="PF12796">
    <property type="entry name" value="Ank_2"/>
    <property type="match status" value="2"/>
</dbReference>
<dbReference type="CDD" id="cd17175">
    <property type="entry name" value="FERM_F0_SHANK1"/>
    <property type="match status" value="1"/>
</dbReference>
<dbReference type="PROSITE" id="PS50297">
    <property type="entry name" value="ANK_REP_REGION"/>
    <property type="match status" value="1"/>
</dbReference>
<accession>A0AA40LEK7</accession>
<feature type="region of interest" description="Disordered" evidence="17">
    <location>
        <begin position="822"/>
        <end position="869"/>
    </location>
</feature>
<evidence type="ECO:0000256" key="16">
    <source>
        <dbReference type="PROSITE-ProRule" id="PRU00192"/>
    </source>
</evidence>
<feature type="compositionally biased region" description="Low complexity" evidence="17">
    <location>
        <begin position="1961"/>
        <end position="1986"/>
    </location>
</feature>
<dbReference type="Gene3D" id="3.10.20.90">
    <property type="entry name" value="Phosphatidylinositol 3-kinase Catalytic Subunit, Chain A, domain 1"/>
    <property type="match status" value="1"/>
</dbReference>
<dbReference type="CDD" id="cd09506">
    <property type="entry name" value="SAM_Shank1_2_3"/>
    <property type="match status" value="1"/>
</dbReference>
<feature type="compositionally biased region" description="Low complexity" evidence="17">
    <location>
        <begin position="1704"/>
        <end position="1714"/>
    </location>
</feature>
<feature type="region of interest" description="Disordered" evidence="17">
    <location>
        <begin position="1"/>
        <end position="58"/>
    </location>
</feature>
<dbReference type="InterPro" id="IPR036770">
    <property type="entry name" value="Ankyrin_rpt-contain_sf"/>
</dbReference>
<sequence length="2167" mass="224650">MTHSPASSEDEERHSASECPEGGSESDSSPDGPGTGPQGTRGRGSGAPGSLASAGGLQDRSMSALDDAHFSMMVFRIGIPDLHQTKCLRFNPDATIWTAKQQVLCALSESLQDVLNYGLFQPATSGRDANFLEEERLLREYPQSFEKGVPYLEFRYKTRVYKQTNLDEKQLAKLHTKTGLKKFLEYVQLGTSDKVARLLDKGLDPNYHDSDSGETPLTLAAQTEGSVDVIRTLCLGGAHIDFRARDGMTALHKAACARHCLALTALLDLGGSPNYKDRRGLTPLFHTAMVGGDPRCCELLLYNRAQLGVADENGWQEIHQACQRGHSQHLEHLLFYGAEPGAQNASGNTALHICALYNKESCARILLYRGASKDVKNNNGQTAFQVAVIAGNFELGELIRNHREQDVVPFQESPKYAARRRGPPSAGLTVPPALLRANSDTSMALPDWMVFAAPGASSAAAPAPTSAPQGQSQPAAPGTKLSTGTLRSASSPRGARARSPSRGRHPEEAKRQPRGRPSSSGTPREPAGGTGGSGGPGGSLGSRGRRRKLYSAVPGRSFMAVKSYQAQAEGEISLSKGEKIKVLSIGEGGFWEGQVKGRVGWFPSDCLEEVANRSQEGKQESRSDKAKRLFRHYTVGSYDSFDAPSDYIIKEKTVLLQKKDSEGFGFVLRGAKAQTPIEEFTPTPAFPALQYLESVDEGGVAWRAGLRMGDFLIEVNGQNVVKVGHRQVVNMIRQGGNTLMVKVVMVTRHPDMEEAVHKKAPQQAKRLPPPAISLRSKSMTSELEEMEYEQQPAPVPSMEKKRTVYQMALNKLDEILAAAQQTISASESPGPGGLASLGKHRPKGFFATESSFDPHHRSQPSYERPSYLPPGPGLMLRQKSIGMSPSPPPGAWVSGTQAGEGEAARATFTAETRGRDVFSSTCTRAAEDDRPYLAPPSMKFSRSLSVPGHPPAPHHVPTGAPLQHAPRPLHLRPPHALPPGRALQPQLRRPPPRLFALLLRRALPSRHPPGRPGEEPVPQRAPAPRPPPPAPPPPPPRPAPAAPPPPRPPPSPSRDGDGRLPRRPPAPAGSGAPAEPARLAGRRAQPDPGAPSPSHHGGAGGGPAQAPALRYFQLPPRAASAAMYVPARSGRGRKGPLVKQTKVEGEPQKGGLTPAPSPTSPASPQPPPAAAAPSEKNSIPIPTIIIKAPSTSSSGRSSQGSSTEAEPPPPPEAAGGSPAPSTAPAASPAPPSPSPVPAPASPSGPATLDFTSQFGAALVGAARREGGWQSEARRRSTLFLSTDAGDEEGGDGALGSGAPRARGCATPSMFSAEPYLRLEAGGGGYGGYGAASRAYGSSGGSSAFTSFLPPRPLVHPLTGKALDPASPLGLALAARERALKESSEGGGAPQPPPRPPSPRYEVPPPTPHHHSPHAHHEPVLRLWGASPPDPARRELGYRAGLGGPEKPLAASPPAARRSLLHRLPPTASGVGPLLLQLGPEPPAPLPGQGLAGRSPRGARAAALTRAVPGELPAAGRGGGGPGSPAEDGPGVAPPSPRRSVPASPTSPRGSEENGLPLLVLPPPAPSVDVEDGEFLFVEPLPPPLEFSNSFEKPESPLTPGPPHPLPDPPTPTTPLPPAPPAVAAAPPTLDSTASSLTSYDSEVATLTQGAPAAPGDAPAPGPPAPAAPAAPAPQPGPDPPPGTDSGIEEVDSRSSSDHPLETISSASTLSSLSAEGGGSAGGGGGGGAGVASGPELLDTYVAYLDGQAFGGSGTPGPPYPPQLMTPSKLRGRALGPAGACAPAPAGDSATPPTVSVTGAGTDGLLALSGCSGPSTAGVTGGPVAVEPDGPPVPLSSASSLPRKLLPWEEGPGPPPPPLPGPLAPPQASALATVKASIISELSSKLQQFGGSSAAGGALPWARGGSGGSGDSHHGGASYVPERTSSLQRQRLSEDSQSSLLSKPVSSLFQNWPKTPLPPLPTGTGVPSAAAAPGATSPSASSSSTSTRHLQGVEFEMRPPLLRRAPSPSLLPTSEHKVSPAPRPSSLPILPSGPLYPGLFDIRSSPTGGAGGSADPFAPVFVPPHPGMSGGLGGALSGASRSLSPTRLLSLPPDKPFGAKPLGFWTKFDVADWLEWLGLAEHRARFLDHEIDGSHLPALTKEDYVDLGVTRVGHRMNIDRALKFFLER</sequence>
<dbReference type="SUPFAM" id="SSF50156">
    <property type="entry name" value="PDZ domain-like"/>
    <property type="match status" value="1"/>
</dbReference>
<dbReference type="SMART" id="SM00248">
    <property type="entry name" value="ANK"/>
    <property type="match status" value="6"/>
</dbReference>
<keyword evidence="10" id="KW-0770">Synapse</keyword>
<feature type="compositionally biased region" description="Low complexity" evidence="17">
    <location>
        <begin position="1447"/>
        <end position="1457"/>
    </location>
</feature>
<keyword evidence="6" id="KW-0597">Phosphoprotein</keyword>
<feature type="compositionally biased region" description="Low complexity" evidence="17">
    <location>
        <begin position="1935"/>
        <end position="1947"/>
    </location>
</feature>
<organism evidence="21 22">
    <name type="scientific">Cnephaeus nilssonii</name>
    <name type="common">Northern bat</name>
    <name type="synonym">Eptesicus nilssonii</name>
    <dbReference type="NCBI Taxonomy" id="3371016"/>
    <lineage>
        <taxon>Eukaryota</taxon>
        <taxon>Metazoa</taxon>
        <taxon>Chordata</taxon>
        <taxon>Craniata</taxon>
        <taxon>Vertebrata</taxon>
        <taxon>Euteleostomi</taxon>
        <taxon>Mammalia</taxon>
        <taxon>Eutheria</taxon>
        <taxon>Laurasiatheria</taxon>
        <taxon>Chiroptera</taxon>
        <taxon>Yangochiroptera</taxon>
        <taxon>Vespertilionidae</taxon>
        <taxon>Cnephaeus</taxon>
    </lineage>
</organism>
<dbReference type="InterPro" id="IPR013761">
    <property type="entry name" value="SAM/pointed_sf"/>
</dbReference>
<feature type="region of interest" description="Disordered" evidence="17">
    <location>
        <begin position="1376"/>
        <end position="1458"/>
    </location>
</feature>
<dbReference type="SMART" id="SM00454">
    <property type="entry name" value="SAM"/>
    <property type="match status" value="1"/>
</dbReference>
<feature type="region of interest" description="Disordered" evidence="17">
    <location>
        <begin position="1818"/>
        <end position="1867"/>
    </location>
</feature>
<dbReference type="GO" id="GO:0030160">
    <property type="term" value="F:synaptic receptor adaptor activity"/>
    <property type="evidence" value="ECO:0007669"/>
    <property type="project" value="TreeGrafter"/>
</dbReference>
<keyword evidence="8" id="KW-0221">Differentiation</keyword>
<dbReference type="Pfam" id="PF17820">
    <property type="entry name" value="PDZ_6"/>
    <property type="match status" value="1"/>
</dbReference>
<feature type="region of interest" description="Disordered" evidence="17">
    <location>
        <begin position="458"/>
        <end position="545"/>
    </location>
</feature>
<keyword evidence="4" id="KW-0488">Methylation</keyword>
<dbReference type="PROSITE" id="PS50106">
    <property type="entry name" value="PDZ"/>
    <property type="match status" value="1"/>
</dbReference>
<dbReference type="GO" id="GO:0043197">
    <property type="term" value="C:dendritic spine"/>
    <property type="evidence" value="ECO:0007669"/>
    <property type="project" value="TreeGrafter"/>
</dbReference>
<evidence type="ECO:0000256" key="10">
    <source>
        <dbReference type="ARBA" id="ARBA00023018"/>
    </source>
</evidence>
<dbReference type="FunFam" id="3.10.20.90:FF:000029">
    <property type="entry name" value="SH3 and multiple ankyrin repeat domains protein 1"/>
    <property type="match status" value="1"/>
</dbReference>
<feature type="compositionally biased region" description="Gly residues" evidence="17">
    <location>
        <begin position="528"/>
        <end position="541"/>
    </location>
</feature>
<dbReference type="FunFam" id="2.30.30.40:FF:000025">
    <property type="entry name" value="SH3 and multiple ankyrin repeat domains protein 2"/>
    <property type="match status" value="1"/>
</dbReference>
<dbReference type="CDD" id="cd11982">
    <property type="entry name" value="SH3_Shank1"/>
    <property type="match status" value="1"/>
</dbReference>
<evidence type="ECO:0000256" key="6">
    <source>
        <dbReference type="ARBA" id="ARBA00022553"/>
    </source>
</evidence>
<keyword evidence="5" id="KW-0963">Cytoplasm</keyword>
<dbReference type="GO" id="GO:0035255">
    <property type="term" value="F:ionotropic glutamate receptor binding"/>
    <property type="evidence" value="ECO:0007669"/>
    <property type="project" value="TreeGrafter"/>
</dbReference>
<dbReference type="GO" id="GO:0007399">
    <property type="term" value="P:nervous system development"/>
    <property type="evidence" value="ECO:0007669"/>
    <property type="project" value="UniProtKB-KW"/>
</dbReference>
<comment type="function">
    <text evidence="12">Plays a central role during spermatogenesis by repressing transposable elements and preventing their mobilization, which is essential for the germline integrity. Acts via the piRNA metabolic process, which mediates the repression of transposable elements during meiosis by forming complexes composed of piRNAs and Piwi proteins and governs the methylation and subsequent repression of transposons. Its association with pi-bodies suggests a participation in the primary piRNAs metabolic process. Required prior to the pachytene stage to facilitate the production of multiple types of piRNAs, including those associated with repeats involved in the regulation of retrotransposons. May act by mediating protein-protein interactions during germ cell maturation.</text>
</comment>
<evidence type="ECO:0000313" key="22">
    <source>
        <dbReference type="Proteomes" id="UP001177744"/>
    </source>
</evidence>
<evidence type="ECO:0000256" key="17">
    <source>
        <dbReference type="SAM" id="MobiDB-lite"/>
    </source>
</evidence>
<dbReference type="InterPro" id="IPR002110">
    <property type="entry name" value="Ankyrin_rpt"/>
</dbReference>
<feature type="compositionally biased region" description="Pro residues" evidence="17">
    <location>
        <begin position="1657"/>
        <end position="1682"/>
    </location>
</feature>
<dbReference type="SUPFAM" id="SSF50044">
    <property type="entry name" value="SH3-domain"/>
    <property type="match status" value="1"/>
</dbReference>
<evidence type="ECO:0000313" key="21">
    <source>
        <dbReference type="EMBL" id="KAK1329910.1"/>
    </source>
</evidence>
<gene>
    <name evidence="21" type="ORF">QTO34_010093</name>
</gene>
<feature type="compositionally biased region" description="Low complexity" evidence="17">
    <location>
        <begin position="48"/>
        <end position="57"/>
    </location>
</feature>
<feature type="compositionally biased region" description="Low complexity" evidence="17">
    <location>
        <begin position="978"/>
        <end position="987"/>
    </location>
</feature>
<dbReference type="CDD" id="cd06746">
    <property type="entry name" value="PDZ_SHANK1_3-like"/>
    <property type="match status" value="1"/>
</dbReference>
<evidence type="ECO:0000256" key="2">
    <source>
        <dbReference type="ARBA" id="ARBA00010508"/>
    </source>
</evidence>
<dbReference type="Proteomes" id="UP001177744">
    <property type="component" value="Unassembled WGS sequence"/>
</dbReference>
<feature type="repeat" description="ANK" evidence="15">
    <location>
        <begin position="246"/>
        <end position="278"/>
    </location>
</feature>
<dbReference type="Gene3D" id="2.30.30.40">
    <property type="entry name" value="SH3 Domains"/>
    <property type="match status" value="1"/>
</dbReference>
<feature type="compositionally biased region" description="Pro residues" evidence="17">
    <location>
        <begin position="1596"/>
        <end position="1620"/>
    </location>
</feature>
<evidence type="ECO:0000256" key="1">
    <source>
        <dbReference type="ARBA" id="ARBA00004496"/>
    </source>
</evidence>
<dbReference type="PROSITE" id="PS50088">
    <property type="entry name" value="ANK_REPEAT"/>
    <property type="match status" value="3"/>
</dbReference>
<feature type="repeat" description="ANK" evidence="15">
    <location>
        <begin position="346"/>
        <end position="378"/>
    </location>
</feature>
<dbReference type="InterPro" id="IPR001452">
    <property type="entry name" value="SH3_domain"/>
</dbReference>
<dbReference type="InterPro" id="IPR036028">
    <property type="entry name" value="SH3-like_dom_sf"/>
</dbReference>
<evidence type="ECO:0000256" key="3">
    <source>
        <dbReference type="ARBA" id="ARBA00022443"/>
    </source>
</evidence>
<dbReference type="Pfam" id="PF00536">
    <property type="entry name" value="SAM_1"/>
    <property type="match status" value="1"/>
</dbReference>
<evidence type="ECO:0000256" key="7">
    <source>
        <dbReference type="ARBA" id="ARBA00022737"/>
    </source>
</evidence>
<evidence type="ECO:0000256" key="5">
    <source>
        <dbReference type="ARBA" id="ARBA00022490"/>
    </source>
</evidence>
<feature type="compositionally biased region" description="Low complexity" evidence="17">
    <location>
        <begin position="458"/>
        <end position="479"/>
    </location>
</feature>
<feature type="compositionally biased region" description="Pro residues" evidence="17">
    <location>
        <begin position="1389"/>
        <end position="1406"/>
    </location>
</feature>
<dbReference type="InterPro" id="IPR051569">
    <property type="entry name" value="SHANK"/>
</dbReference>
<evidence type="ECO:0000259" key="18">
    <source>
        <dbReference type="PROSITE" id="PS50002"/>
    </source>
</evidence>
<dbReference type="PANTHER" id="PTHR24135:SF3">
    <property type="entry name" value="SH3 AND MULTIPLE ANKYRIN REPEAT DOMAINS PROTEIN 1"/>
    <property type="match status" value="1"/>
</dbReference>
<feature type="compositionally biased region" description="Low complexity" evidence="17">
    <location>
        <begin position="1537"/>
        <end position="1547"/>
    </location>
</feature>
<reference evidence="21" key="1">
    <citation type="submission" date="2023-06" db="EMBL/GenBank/DDBJ databases">
        <title>Reference genome for the Northern bat (Eptesicus nilssonii), a most northern bat species.</title>
        <authorList>
            <person name="Laine V.N."/>
            <person name="Pulliainen A.T."/>
            <person name="Lilley T.M."/>
        </authorList>
    </citation>
    <scope>NUCLEOTIDE SEQUENCE</scope>
    <source>
        <strain evidence="21">BLF_Eptnil</strain>
        <tissue evidence="21">Kidney</tissue>
    </source>
</reference>
<dbReference type="InterPro" id="IPR001478">
    <property type="entry name" value="PDZ"/>
</dbReference>
<evidence type="ECO:0000256" key="8">
    <source>
        <dbReference type="ARBA" id="ARBA00022782"/>
    </source>
</evidence>
<feature type="region of interest" description="Disordered" evidence="17">
    <location>
        <begin position="928"/>
        <end position="989"/>
    </location>
</feature>
<feature type="compositionally biased region" description="Pro residues" evidence="17">
    <location>
        <begin position="1227"/>
        <end position="1242"/>
    </location>
</feature>
<dbReference type="PANTHER" id="PTHR24135">
    <property type="entry name" value="SH3 AND MULTIPLE ANKYRIN REPEAT DOMAINS PROTEIN"/>
    <property type="match status" value="1"/>
</dbReference>
<feature type="region of interest" description="Disordered" evidence="17">
    <location>
        <begin position="1773"/>
        <end position="1797"/>
    </location>
</feature>
<feature type="compositionally biased region" description="Basic and acidic residues" evidence="17">
    <location>
        <begin position="1262"/>
        <end position="1274"/>
    </location>
</feature>
<dbReference type="PROSITE" id="PS50002">
    <property type="entry name" value="SH3"/>
    <property type="match status" value="1"/>
</dbReference>
<dbReference type="SMART" id="SM00326">
    <property type="entry name" value="SH3"/>
    <property type="match status" value="1"/>
</dbReference>
<feature type="region of interest" description="Disordered" evidence="17">
    <location>
        <begin position="1262"/>
        <end position="1302"/>
    </location>
</feature>
<keyword evidence="9" id="KW-0524">Neurogenesis</keyword>
<dbReference type="SUPFAM" id="SSF48403">
    <property type="entry name" value="Ankyrin repeat"/>
    <property type="match status" value="1"/>
</dbReference>
<comment type="subcellular location">
    <subcellularLocation>
        <location evidence="1">Cytoplasm</location>
    </subcellularLocation>
    <subcellularLocation>
        <location evidence="13">Postsynaptic density</location>
    </subcellularLocation>
</comment>
<evidence type="ECO:0000256" key="12">
    <source>
        <dbReference type="ARBA" id="ARBA00025297"/>
    </source>
</evidence>
<evidence type="ECO:0000256" key="4">
    <source>
        <dbReference type="ARBA" id="ARBA00022481"/>
    </source>
</evidence>
<dbReference type="Pfam" id="PF07653">
    <property type="entry name" value="SH3_2"/>
    <property type="match status" value="1"/>
</dbReference>
<comment type="similarity">
    <text evidence="2">Belongs to the SHANK family.</text>
</comment>
<feature type="compositionally biased region" description="Basic and acidic residues" evidence="17">
    <location>
        <begin position="1690"/>
        <end position="1700"/>
    </location>
</feature>
<feature type="compositionally biased region" description="Polar residues" evidence="17">
    <location>
        <begin position="1630"/>
        <end position="1647"/>
    </location>
</feature>
<feature type="compositionally biased region" description="Low complexity" evidence="17">
    <location>
        <begin position="1190"/>
        <end position="1205"/>
    </location>
</feature>
<dbReference type="InterPro" id="IPR036034">
    <property type="entry name" value="PDZ_sf"/>
</dbReference>
<dbReference type="Gene3D" id="1.10.150.50">
    <property type="entry name" value="Transcription Factor, Ets-1"/>
    <property type="match status" value="1"/>
</dbReference>
<feature type="domain" description="PDZ" evidence="20">
    <location>
        <begin position="653"/>
        <end position="747"/>
    </location>
</feature>
<dbReference type="Gene3D" id="1.25.40.20">
    <property type="entry name" value="Ankyrin repeat-containing domain"/>
    <property type="match status" value="2"/>
</dbReference>
<dbReference type="EMBL" id="JAULJE010000021">
    <property type="protein sequence ID" value="KAK1329910.1"/>
    <property type="molecule type" value="Genomic_DNA"/>
</dbReference>
<dbReference type="FunFam" id="1.25.40.20:FF:000063">
    <property type="entry name" value="SH3 and multiple ankyrin repeat domains protein 1"/>
    <property type="match status" value="1"/>
</dbReference>
<keyword evidence="22" id="KW-1185">Reference proteome</keyword>
<feature type="compositionally biased region" description="Gly residues" evidence="17">
    <location>
        <begin position="33"/>
        <end position="47"/>
    </location>
</feature>
<dbReference type="PROSITE" id="PS50105">
    <property type="entry name" value="SAM_DOMAIN"/>
    <property type="match status" value="1"/>
</dbReference>
<proteinExistence type="inferred from homology"/>
<feature type="compositionally biased region" description="Pro residues" evidence="17">
    <location>
        <begin position="1155"/>
        <end position="1170"/>
    </location>
</feature>
<feature type="region of interest" description="Disordered" evidence="17">
    <location>
        <begin position="1899"/>
        <end position="2029"/>
    </location>
</feature>
<evidence type="ECO:0000256" key="15">
    <source>
        <dbReference type="PROSITE-ProRule" id="PRU00023"/>
    </source>
</evidence>
<feature type="compositionally biased region" description="Pro residues" evidence="17">
    <location>
        <begin position="1019"/>
        <end position="1052"/>
    </location>
</feature>
<dbReference type="InterPro" id="IPR041489">
    <property type="entry name" value="PDZ_6"/>
</dbReference>
<feature type="compositionally biased region" description="Low complexity" evidence="17">
    <location>
        <begin position="1773"/>
        <end position="1786"/>
    </location>
</feature>
<dbReference type="GO" id="GO:0030154">
    <property type="term" value="P:cell differentiation"/>
    <property type="evidence" value="ECO:0007669"/>
    <property type="project" value="UniProtKB-KW"/>
</dbReference>
<evidence type="ECO:0000256" key="14">
    <source>
        <dbReference type="ARBA" id="ARBA00070354"/>
    </source>
</evidence>
<feature type="compositionally biased region" description="Low complexity" evidence="17">
    <location>
        <begin position="1068"/>
        <end position="1078"/>
    </location>
</feature>
<dbReference type="FunFam" id="2.30.42.10:FF:000018">
    <property type="entry name" value="SH3 and multiple ankyrin repeat domains protein 2"/>
    <property type="match status" value="1"/>
</dbReference>
<dbReference type="SMART" id="SM00228">
    <property type="entry name" value="PDZ"/>
    <property type="match status" value="1"/>
</dbReference>
<feature type="compositionally biased region" description="Low complexity" evidence="17">
    <location>
        <begin position="1486"/>
        <end position="1514"/>
    </location>
</feature>
<evidence type="ECO:0000256" key="9">
    <source>
        <dbReference type="ARBA" id="ARBA00022902"/>
    </source>
</evidence>